<dbReference type="GO" id="GO:0005975">
    <property type="term" value="P:carbohydrate metabolic process"/>
    <property type="evidence" value="ECO:0007669"/>
    <property type="project" value="InterPro"/>
</dbReference>
<dbReference type="AlphaFoldDB" id="A0A543GAH8"/>
<evidence type="ECO:0000259" key="3">
    <source>
        <dbReference type="PROSITE" id="PS51677"/>
    </source>
</evidence>
<dbReference type="GO" id="GO:0016810">
    <property type="term" value="F:hydrolase activity, acting on carbon-nitrogen (but not peptide) bonds"/>
    <property type="evidence" value="ECO:0007669"/>
    <property type="project" value="InterPro"/>
</dbReference>
<dbReference type="InterPro" id="IPR011330">
    <property type="entry name" value="Glyco_hydro/deAcase_b/a-brl"/>
</dbReference>
<dbReference type="SUPFAM" id="SSF88713">
    <property type="entry name" value="Glycoside hydrolase/deacetylase"/>
    <property type="match status" value="1"/>
</dbReference>
<dbReference type="OrthoDB" id="9782872at2"/>
<sequence length="303" mass="33319">MRNRADRLLVLGYHNVESTWFWPNRPGAGIATFARQMRVLHRIANVVPLEDALDALAAGHPLPPRAVALTFDDGYRDNLELAAPVLRGYGMPATIYLVPGFLAGEQHAWWERLGWAVRRARGRRLRLAGHELLLGDDGNVAALRAVEALVKRMTHDERMKAVEQLVEDLRPRGEYRADELFLDWDDARGLAPAGMTVGSHTLAHAILGRETAADQRVDLRESRRLLQRELGAEVATLAYPNGTRADYDDATFAAAREAGYSHALTAWGGAVPAGASPYEITRTMVSTSTGAARFAAKILKQLA</sequence>
<organism evidence="4 5">
    <name type="scientific">Pseudonocardia cypriaca</name>
    <dbReference type="NCBI Taxonomy" id="882449"/>
    <lineage>
        <taxon>Bacteria</taxon>
        <taxon>Bacillati</taxon>
        <taxon>Actinomycetota</taxon>
        <taxon>Actinomycetes</taxon>
        <taxon>Pseudonocardiales</taxon>
        <taxon>Pseudonocardiaceae</taxon>
        <taxon>Pseudonocardia</taxon>
    </lineage>
</organism>
<evidence type="ECO:0000313" key="5">
    <source>
        <dbReference type="Proteomes" id="UP000319818"/>
    </source>
</evidence>
<dbReference type="Pfam" id="PF01522">
    <property type="entry name" value="Polysacc_deac_1"/>
    <property type="match status" value="1"/>
</dbReference>
<proteinExistence type="predicted"/>
<evidence type="ECO:0000256" key="2">
    <source>
        <dbReference type="ARBA" id="ARBA00022729"/>
    </source>
</evidence>
<protein>
    <submittedName>
        <fullName evidence="4">Polysaccharide deacetylase</fullName>
    </submittedName>
</protein>
<dbReference type="PANTHER" id="PTHR34216:SF3">
    <property type="entry name" value="POLY-BETA-1,6-N-ACETYL-D-GLUCOSAMINE N-DEACETYLASE"/>
    <property type="match status" value="1"/>
</dbReference>
<dbReference type="PROSITE" id="PS51677">
    <property type="entry name" value="NODB"/>
    <property type="match status" value="1"/>
</dbReference>
<dbReference type="InterPro" id="IPR051398">
    <property type="entry name" value="Polysacch_Deacetylase"/>
</dbReference>
<dbReference type="Proteomes" id="UP000319818">
    <property type="component" value="Unassembled WGS sequence"/>
</dbReference>
<name>A0A543GAH8_9PSEU</name>
<gene>
    <name evidence="4" type="ORF">FB388_0432</name>
</gene>
<evidence type="ECO:0000256" key="1">
    <source>
        <dbReference type="ARBA" id="ARBA00004613"/>
    </source>
</evidence>
<dbReference type="EMBL" id="VFPH01000001">
    <property type="protein sequence ID" value="TQM43091.1"/>
    <property type="molecule type" value="Genomic_DNA"/>
</dbReference>
<evidence type="ECO:0000313" key="4">
    <source>
        <dbReference type="EMBL" id="TQM43091.1"/>
    </source>
</evidence>
<keyword evidence="5" id="KW-1185">Reference proteome</keyword>
<comment type="subcellular location">
    <subcellularLocation>
        <location evidence="1">Secreted</location>
    </subcellularLocation>
</comment>
<reference evidence="4 5" key="1">
    <citation type="submission" date="2019-06" db="EMBL/GenBank/DDBJ databases">
        <title>Sequencing the genomes of 1000 actinobacteria strains.</title>
        <authorList>
            <person name="Klenk H.-P."/>
        </authorList>
    </citation>
    <scope>NUCLEOTIDE SEQUENCE [LARGE SCALE GENOMIC DNA]</scope>
    <source>
        <strain evidence="4 5">DSM 45511</strain>
    </source>
</reference>
<dbReference type="CDD" id="cd10918">
    <property type="entry name" value="CE4_NodB_like_5s_6s"/>
    <property type="match status" value="1"/>
</dbReference>
<feature type="domain" description="NodB homology" evidence="3">
    <location>
        <begin position="65"/>
        <end position="303"/>
    </location>
</feature>
<comment type="caution">
    <text evidence="4">The sequence shown here is derived from an EMBL/GenBank/DDBJ whole genome shotgun (WGS) entry which is preliminary data.</text>
</comment>
<dbReference type="RefSeq" id="WP_142096098.1">
    <property type="nucleotide sequence ID" value="NZ_VFPH01000001.1"/>
</dbReference>
<accession>A0A543GAH8</accession>
<dbReference type="PANTHER" id="PTHR34216">
    <property type="match status" value="1"/>
</dbReference>
<keyword evidence="2" id="KW-0732">Signal</keyword>
<dbReference type="GO" id="GO:0005576">
    <property type="term" value="C:extracellular region"/>
    <property type="evidence" value="ECO:0007669"/>
    <property type="project" value="UniProtKB-SubCell"/>
</dbReference>
<dbReference type="Gene3D" id="3.20.20.370">
    <property type="entry name" value="Glycoside hydrolase/deacetylase"/>
    <property type="match status" value="1"/>
</dbReference>
<dbReference type="InterPro" id="IPR002509">
    <property type="entry name" value="NODB_dom"/>
</dbReference>